<dbReference type="InterPro" id="IPR036388">
    <property type="entry name" value="WH-like_DNA-bd_sf"/>
</dbReference>
<dbReference type="Gene3D" id="1.25.40.10">
    <property type="entry name" value="Tetratricopeptide repeat domain"/>
    <property type="match status" value="1"/>
</dbReference>
<dbReference type="InterPro" id="IPR001867">
    <property type="entry name" value="OmpR/PhoB-type_DNA-bd"/>
</dbReference>
<feature type="DNA-binding region" description="OmpR/PhoB-type" evidence="2">
    <location>
        <begin position="2"/>
        <end position="95"/>
    </location>
</feature>
<protein>
    <recommendedName>
        <fullName evidence="3">OmpR/PhoB-type domain-containing protein</fullName>
    </recommendedName>
</protein>
<name>A0A437RE93_9BURK</name>
<dbReference type="AlphaFoldDB" id="A0A437RE93"/>
<dbReference type="RefSeq" id="WP_128229118.1">
    <property type="nucleotide sequence ID" value="NZ_SACR01000004.1"/>
</dbReference>
<dbReference type="Gene3D" id="1.10.10.10">
    <property type="entry name" value="Winged helix-like DNA-binding domain superfamily/Winged helix DNA-binding domain"/>
    <property type="match status" value="1"/>
</dbReference>
<sequence>MQSTYRFDDVEVFCRERRITVRGQPAPLGARAFDLLVTLIERADRVVGKEELMDAVWPDAVVEEANIAVQVSALRKLLGPRVLSTVPGRGYRFARPLLEEGAARVPAVQAPRAADETTAPPQPERPAIAVLPFANLSVDREHRYFADGVTQDIVTGLSRFRALVVIAHGSSAAYADRTIGIDTVAAQLGVRYIVDGSVQREGQRVRVTAQLIDAHTRRHIWSDQYDRVLEDIFAVQEELTRSIVIAVVPHVSRTELQGASRRRPASLGAYQLALQAWAIVSRAYVAADAALLPDAIDQAMQALAIDPKCSLALLTVGQAHWQRLFFKSAPNLVEAWETSMHWTRLAIEADETDSAGYTQRALVLQHDPRDDGRSIPYDEALHDLEIATRLNPNDGGVLRVRGLTEAVAGRPAEGIGHLTQALRVCPGDAGVLSHLSLAHFLAGSYGDGLRCAAQALAKRPKSANTLMFMAMNGVGAGDIDKAKLAWQAARAISPSYIDARTNGHSVYRLERDRQRQKLFLRIAAGLEDPSAVEGLR</sequence>
<dbReference type="SMART" id="SM00862">
    <property type="entry name" value="Trans_reg_C"/>
    <property type="match status" value="1"/>
</dbReference>
<feature type="domain" description="OmpR/PhoB-type" evidence="3">
    <location>
        <begin position="2"/>
        <end position="95"/>
    </location>
</feature>
<comment type="caution">
    <text evidence="4">The sequence shown here is derived from an EMBL/GenBank/DDBJ whole genome shotgun (WGS) entry which is preliminary data.</text>
</comment>
<dbReference type="Proteomes" id="UP000285575">
    <property type="component" value="Unassembled WGS sequence"/>
</dbReference>
<dbReference type="GO" id="GO:0003677">
    <property type="term" value="F:DNA binding"/>
    <property type="evidence" value="ECO:0007669"/>
    <property type="project" value="UniProtKB-UniRule"/>
</dbReference>
<dbReference type="GO" id="GO:0006355">
    <property type="term" value="P:regulation of DNA-templated transcription"/>
    <property type="evidence" value="ECO:0007669"/>
    <property type="project" value="InterPro"/>
</dbReference>
<keyword evidence="1 2" id="KW-0238">DNA-binding</keyword>
<dbReference type="SUPFAM" id="SSF48452">
    <property type="entry name" value="TPR-like"/>
    <property type="match status" value="1"/>
</dbReference>
<dbReference type="Pfam" id="PF00486">
    <property type="entry name" value="Trans_reg_C"/>
    <property type="match status" value="1"/>
</dbReference>
<dbReference type="CDD" id="cd00383">
    <property type="entry name" value="trans_reg_C"/>
    <property type="match status" value="1"/>
</dbReference>
<accession>A0A437RE93</accession>
<organism evidence="4 5">
    <name type="scientific">Rubrivivax rivuli</name>
    <dbReference type="NCBI Taxonomy" id="1862385"/>
    <lineage>
        <taxon>Bacteria</taxon>
        <taxon>Pseudomonadati</taxon>
        <taxon>Pseudomonadota</taxon>
        <taxon>Betaproteobacteria</taxon>
        <taxon>Burkholderiales</taxon>
        <taxon>Sphaerotilaceae</taxon>
        <taxon>Rubrivivax</taxon>
    </lineage>
</organism>
<evidence type="ECO:0000313" key="4">
    <source>
        <dbReference type="EMBL" id="RVU45054.1"/>
    </source>
</evidence>
<evidence type="ECO:0000313" key="5">
    <source>
        <dbReference type="Proteomes" id="UP000285575"/>
    </source>
</evidence>
<proteinExistence type="predicted"/>
<dbReference type="SUPFAM" id="SSF46894">
    <property type="entry name" value="C-terminal effector domain of the bipartite response regulators"/>
    <property type="match status" value="1"/>
</dbReference>
<dbReference type="OrthoDB" id="1971692at2"/>
<evidence type="ECO:0000259" key="3">
    <source>
        <dbReference type="PROSITE" id="PS51755"/>
    </source>
</evidence>
<dbReference type="EMBL" id="SACR01000004">
    <property type="protein sequence ID" value="RVU45054.1"/>
    <property type="molecule type" value="Genomic_DNA"/>
</dbReference>
<keyword evidence="5" id="KW-1185">Reference proteome</keyword>
<dbReference type="Gene3D" id="3.40.50.10610">
    <property type="entry name" value="ABC-type transport auxiliary lipoprotein component"/>
    <property type="match status" value="1"/>
</dbReference>
<dbReference type="InterPro" id="IPR011990">
    <property type="entry name" value="TPR-like_helical_dom_sf"/>
</dbReference>
<gene>
    <name evidence="4" type="ORF">EOE66_12895</name>
</gene>
<dbReference type="PROSITE" id="PS51755">
    <property type="entry name" value="OMPR_PHOB"/>
    <property type="match status" value="1"/>
</dbReference>
<evidence type="ECO:0000256" key="1">
    <source>
        <dbReference type="ARBA" id="ARBA00023125"/>
    </source>
</evidence>
<reference evidence="4 5" key="1">
    <citation type="submission" date="2019-01" db="EMBL/GenBank/DDBJ databases">
        <authorList>
            <person name="Chen W.-M."/>
        </authorList>
    </citation>
    <scope>NUCLEOTIDE SEQUENCE [LARGE SCALE GENOMIC DNA]</scope>
    <source>
        <strain evidence="4 5">KYPY4</strain>
    </source>
</reference>
<dbReference type="GO" id="GO:0000160">
    <property type="term" value="P:phosphorelay signal transduction system"/>
    <property type="evidence" value="ECO:0007669"/>
    <property type="project" value="InterPro"/>
</dbReference>
<evidence type="ECO:0000256" key="2">
    <source>
        <dbReference type="PROSITE-ProRule" id="PRU01091"/>
    </source>
</evidence>
<dbReference type="InterPro" id="IPR016032">
    <property type="entry name" value="Sig_transdc_resp-reg_C-effctor"/>
</dbReference>